<organism evidence="1 2">
    <name type="scientific">Exidia glandulosa HHB12029</name>
    <dbReference type="NCBI Taxonomy" id="1314781"/>
    <lineage>
        <taxon>Eukaryota</taxon>
        <taxon>Fungi</taxon>
        <taxon>Dikarya</taxon>
        <taxon>Basidiomycota</taxon>
        <taxon>Agaricomycotina</taxon>
        <taxon>Agaricomycetes</taxon>
        <taxon>Auriculariales</taxon>
        <taxon>Exidiaceae</taxon>
        <taxon>Exidia</taxon>
    </lineage>
</organism>
<dbReference type="STRING" id="1314781.A0A165ATQ9"/>
<dbReference type="EMBL" id="KV426627">
    <property type="protein sequence ID" value="KZV79400.1"/>
    <property type="molecule type" value="Genomic_DNA"/>
</dbReference>
<accession>A0A165ATQ9</accession>
<dbReference type="InParanoid" id="A0A165ATQ9"/>
<reference evidence="1 2" key="1">
    <citation type="journal article" date="2016" name="Mol. Biol. Evol.">
        <title>Comparative Genomics of Early-Diverging Mushroom-Forming Fungi Provides Insights into the Origins of Lignocellulose Decay Capabilities.</title>
        <authorList>
            <person name="Nagy L.G."/>
            <person name="Riley R."/>
            <person name="Tritt A."/>
            <person name="Adam C."/>
            <person name="Daum C."/>
            <person name="Floudas D."/>
            <person name="Sun H."/>
            <person name="Yadav J.S."/>
            <person name="Pangilinan J."/>
            <person name="Larsson K.H."/>
            <person name="Matsuura K."/>
            <person name="Barry K."/>
            <person name="Labutti K."/>
            <person name="Kuo R."/>
            <person name="Ohm R.A."/>
            <person name="Bhattacharya S.S."/>
            <person name="Shirouzu T."/>
            <person name="Yoshinaga Y."/>
            <person name="Martin F.M."/>
            <person name="Grigoriev I.V."/>
            <person name="Hibbett D.S."/>
        </authorList>
    </citation>
    <scope>NUCLEOTIDE SEQUENCE [LARGE SCALE GENOMIC DNA]</scope>
    <source>
        <strain evidence="1 2">HHB12029</strain>
    </source>
</reference>
<dbReference type="SUPFAM" id="SSF53474">
    <property type="entry name" value="alpha/beta-Hydrolases"/>
    <property type="match status" value="1"/>
</dbReference>
<proteinExistence type="predicted"/>
<name>A0A165ATQ9_EXIGL</name>
<gene>
    <name evidence="1" type="ORF">EXIGLDRAFT_782417</name>
</gene>
<dbReference type="Proteomes" id="UP000077266">
    <property type="component" value="Unassembled WGS sequence"/>
</dbReference>
<evidence type="ECO:0000313" key="2">
    <source>
        <dbReference type="Proteomes" id="UP000077266"/>
    </source>
</evidence>
<dbReference type="AlphaFoldDB" id="A0A165ATQ9"/>
<protein>
    <submittedName>
        <fullName evidence="1">Uncharacterized protein</fullName>
    </submittedName>
</protein>
<sequence>MTRTIDAQTPHGVVKFHYSISTPTDNDASAVDLSLPTVLFIHPEHIASCIFQPQFSDPSLRRFNLVSVDLLLHGQTEAEVPAVYGEKEGAEDVAAFIVLRLSFLNFA</sequence>
<evidence type="ECO:0000313" key="1">
    <source>
        <dbReference type="EMBL" id="KZV79400.1"/>
    </source>
</evidence>
<dbReference type="OrthoDB" id="19657at2759"/>
<keyword evidence="2" id="KW-1185">Reference proteome</keyword>
<dbReference type="InterPro" id="IPR029058">
    <property type="entry name" value="AB_hydrolase_fold"/>
</dbReference>